<sequence>MLYRVLLTNIPTDTGTEAFYDYLRAHCHPHAPSNALLLVPCLPSGGKVGREGHQPSETGNGGAALVDVSSKEEMQMLFNGRPFFIGESEVQWKALGYVDPGPGSLSVVAAAAQAAGEEAYDRLRCGLLVD</sequence>
<dbReference type="AlphaFoldDB" id="A0A7G2CFB3"/>
<proteinExistence type="predicted"/>
<dbReference type="VEuPathDB" id="TriTrypDB:ADEAN_000430000"/>
<evidence type="ECO:0000313" key="2">
    <source>
        <dbReference type="Proteomes" id="UP000515908"/>
    </source>
</evidence>
<accession>A0A7G2CFB3</accession>
<keyword evidence="2" id="KW-1185">Reference proteome</keyword>
<name>A0A7G2CFB3_9TRYP</name>
<evidence type="ECO:0008006" key="3">
    <source>
        <dbReference type="Google" id="ProtNLM"/>
    </source>
</evidence>
<gene>
    <name evidence="1" type="ORF">ADEAN_000430000</name>
</gene>
<dbReference type="EMBL" id="LR877151">
    <property type="protein sequence ID" value="CAD2216822.1"/>
    <property type="molecule type" value="Genomic_DNA"/>
</dbReference>
<organism evidence="1 2">
    <name type="scientific">Angomonas deanei</name>
    <dbReference type="NCBI Taxonomy" id="59799"/>
    <lineage>
        <taxon>Eukaryota</taxon>
        <taxon>Discoba</taxon>
        <taxon>Euglenozoa</taxon>
        <taxon>Kinetoplastea</taxon>
        <taxon>Metakinetoplastina</taxon>
        <taxon>Trypanosomatida</taxon>
        <taxon>Trypanosomatidae</taxon>
        <taxon>Strigomonadinae</taxon>
        <taxon>Angomonas</taxon>
    </lineage>
</organism>
<protein>
    <recommendedName>
        <fullName evidence="3">RNA recognition motif. (A.k.a. RRM, RBD, or RNP domain)</fullName>
    </recommendedName>
</protein>
<dbReference type="Proteomes" id="UP000515908">
    <property type="component" value="Chromosome 07"/>
</dbReference>
<evidence type="ECO:0000313" key="1">
    <source>
        <dbReference type="EMBL" id="CAD2216822.1"/>
    </source>
</evidence>
<reference evidence="1 2" key="1">
    <citation type="submission" date="2020-08" db="EMBL/GenBank/DDBJ databases">
        <authorList>
            <person name="Newling K."/>
            <person name="Davey J."/>
            <person name="Forrester S."/>
        </authorList>
    </citation>
    <scope>NUCLEOTIDE SEQUENCE [LARGE SCALE GENOMIC DNA]</scope>
    <source>
        <strain evidence="2">Crithidia deanei Carvalho (ATCC PRA-265)</strain>
    </source>
</reference>